<dbReference type="Proteomes" id="UP000017559">
    <property type="component" value="Unassembled WGS sequence"/>
</dbReference>
<protein>
    <recommendedName>
        <fullName evidence="7">Carboxypeptidase</fullName>
        <ecNumber evidence="7">3.4.16.-</ecNumber>
    </recommendedName>
</protein>
<gene>
    <name evidence="8" type="ORF">Moror_9868</name>
</gene>
<dbReference type="KEGG" id="mrr:Moror_9868"/>
<evidence type="ECO:0000313" key="9">
    <source>
        <dbReference type="Proteomes" id="UP000017559"/>
    </source>
</evidence>
<name>V2WHX6_MONRO</name>
<comment type="similarity">
    <text evidence="1 7">Belongs to the peptidase S10 family.</text>
</comment>
<evidence type="ECO:0000256" key="7">
    <source>
        <dbReference type="RuleBase" id="RU361156"/>
    </source>
</evidence>
<keyword evidence="3 7" id="KW-0645">Protease</keyword>
<organism evidence="8 9">
    <name type="scientific">Moniliophthora roreri (strain MCA 2997)</name>
    <name type="common">Cocoa frosty pod rot fungus</name>
    <name type="synonym">Crinipellis roreri</name>
    <dbReference type="NCBI Taxonomy" id="1381753"/>
    <lineage>
        <taxon>Eukaryota</taxon>
        <taxon>Fungi</taxon>
        <taxon>Dikarya</taxon>
        <taxon>Basidiomycota</taxon>
        <taxon>Agaricomycotina</taxon>
        <taxon>Agaricomycetes</taxon>
        <taxon>Agaricomycetidae</taxon>
        <taxon>Agaricales</taxon>
        <taxon>Marasmiineae</taxon>
        <taxon>Marasmiaceae</taxon>
        <taxon>Moniliophthora</taxon>
    </lineage>
</organism>
<dbReference type="InterPro" id="IPR029058">
    <property type="entry name" value="AB_hydrolase_fold"/>
</dbReference>
<evidence type="ECO:0000256" key="3">
    <source>
        <dbReference type="ARBA" id="ARBA00022670"/>
    </source>
</evidence>
<dbReference type="GO" id="GO:0004185">
    <property type="term" value="F:serine-type carboxypeptidase activity"/>
    <property type="evidence" value="ECO:0007669"/>
    <property type="project" value="UniProtKB-UniRule"/>
</dbReference>
<evidence type="ECO:0000256" key="1">
    <source>
        <dbReference type="ARBA" id="ARBA00009431"/>
    </source>
</evidence>
<dbReference type="Pfam" id="PF00450">
    <property type="entry name" value="Peptidase_S10"/>
    <property type="match status" value="1"/>
</dbReference>
<dbReference type="EMBL" id="AWSO01000927">
    <property type="protein sequence ID" value="ESK86463.1"/>
    <property type="molecule type" value="Genomic_DNA"/>
</dbReference>
<dbReference type="GO" id="GO:0000324">
    <property type="term" value="C:fungal-type vacuole"/>
    <property type="evidence" value="ECO:0007669"/>
    <property type="project" value="TreeGrafter"/>
</dbReference>
<dbReference type="EC" id="3.4.16.-" evidence="7"/>
<dbReference type="InterPro" id="IPR018202">
    <property type="entry name" value="Ser_caboxypep_ser_AS"/>
</dbReference>
<proteinExistence type="inferred from homology"/>
<evidence type="ECO:0000313" key="8">
    <source>
        <dbReference type="EMBL" id="ESK86463.1"/>
    </source>
</evidence>
<keyword evidence="2 7" id="KW-0121">Carboxypeptidase</keyword>
<dbReference type="PANTHER" id="PTHR11802">
    <property type="entry name" value="SERINE PROTEASE FAMILY S10 SERINE CARBOXYPEPTIDASE"/>
    <property type="match status" value="1"/>
</dbReference>
<evidence type="ECO:0000256" key="2">
    <source>
        <dbReference type="ARBA" id="ARBA00022645"/>
    </source>
</evidence>
<dbReference type="PANTHER" id="PTHR11802:SF113">
    <property type="entry name" value="SERINE CARBOXYPEPTIDASE CTSA-4.1"/>
    <property type="match status" value="1"/>
</dbReference>
<dbReference type="PROSITE" id="PS00131">
    <property type="entry name" value="CARBOXYPEPT_SER_SER"/>
    <property type="match status" value="1"/>
</dbReference>
<keyword evidence="4" id="KW-0732">Signal</keyword>
<comment type="caution">
    <text evidence="8">The sequence shown here is derived from an EMBL/GenBank/DDBJ whole genome shotgun (WGS) entry which is preliminary data.</text>
</comment>
<keyword evidence="9" id="KW-1185">Reference proteome</keyword>
<dbReference type="SUPFAM" id="SSF53474">
    <property type="entry name" value="alpha/beta-Hydrolases"/>
    <property type="match status" value="1"/>
</dbReference>
<evidence type="ECO:0000256" key="6">
    <source>
        <dbReference type="ARBA" id="ARBA00023180"/>
    </source>
</evidence>
<dbReference type="InterPro" id="IPR001563">
    <property type="entry name" value="Peptidase_S10"/>
</dbReference>
<dbReference type="AlphaFoldDB" id="V2WHX6"/>
<dbReference type="HOGENOM" id="CLU_008523_8_1_1"/>
<dbReference type="Gene3D" id="3.40.50.1820">
    <property type="entry name" value="alpha/beta hydrolase"/>
    <property type="match status" value="1"/>
</dbReference>
<reference evidence="8 9" key="1">
    <citation type="journal article" date="2014" name="BMC Genomics">
        <title>Genome and secretome analysis of the hemibiotrophic fungal pathogen, Moniliophthora roreri, which causes frosty pod rot disease of cacao: mechanisms of the biotrophic and necrotrophic phases.</title>
        <authorList>
            <person name="Meinhardt L.W."/>
            <person name="Costa G.G.L."/>
            <person name="Thomazella D.P.T."/>
            <person name="Teixeira P.J.P.L."/>
            <person name="Carazzolle M.F."/>
            <person name="Schuster S.C."/>
            <person name="Carlson J.E."/>
            <person name="Guiltinan M.J."/>
            <person name="Mieczkowski P."/>
            <person name="Farmer A."/>
            <person name="Ramaraj T."/>
            <person name="Crozier J."/>
            <person name="Davis R.E."/>
            <person name="Shao J."/>
            <person name="Melnick R.L."/>
            <person name="Pereira G.A.G."/>
            <person name="Bailey B.A."/>
        </authorList>
    </citation>
    <scope>NUCLEOTIDE SEQUENCE [LARGE SCALE GENOMIC DNA]</scope>
    <source>
        <strain evidence="8 9">MCA 2997</strain>
    </source>
</reference>
<dbReference type="OrthoDB" id="443318at2759"/>
<sequence length="292" mass="32657">MAGESYGGRYIPLFASAVYDQNAALVEAGLTPINLASVMIGNGVTHWYHILYSYFDMTCTGASVPPVFNISTCIPMKNALGRCKKWTKESCIDQFDAINCAAASDFCDQQLTGPFWDAGMNPYDISSPCEGGMESLCYPVTNYINKYLSDPKVRETLGVDHSSSIPANFTGCNDNVGLAFSKNLDSLHESTAYVGALLERGVRVLIYVGTYDWICNWVGNERWTLELEWSGQEQFVKQELRDWLVDKKRAGRTRNWGNFTFATVDAAGHMVPYDKPKESLELVKRWLAKKEL</sequence>
<evidence type="ECO:0000256" key="4">
    <source>
        <dbReference type="ARBA" id="ARBA00022729"/>
    </source>
</evidence>
<accession>V2WHX6</accession>
<evidence type="ECO:0000256" key="5">
    <source>
        <dbReference type="ARBA" id="ARBA00022801"/>
    </source>
</evidence>
<keyword evidence="5 7" id="KW-0378">Hydrolase</keyword>
<keyword evidence="6" id="KW-0325">Glycoprotein</keyword>
<dbReference type="GO" id="GO:0006508">
    <property type="term" value="P:proteolysis"/>
    <property type="evidence" value="ECO:0007669"/>
    <property type="project" value="UniProtKB-KW"/>
</dbReference>
<dbReference type="Gene3D" id="1.10.287.410">
    <property type="match status" value="1"/>
</dbReference>